<comment type="similarity">
    <text evidence="1">Belongs to the RelE toxin family.</text>
</comment>
<dbReference type="Gene3D" id="3.30.2310.20">
    <property type="entry name" value="RelE-like"/>
    <property type="match status" value="1"/>
</dbReference>
<dbReference type="EMBL" id="AFAR01000232">
    <property type="protein sequence ID" value="EGF25410.1"/>
    <property type="molecule type" value="Genomic_DNA"/>
</dbReference>
<dbReference type="PANTHER" id="PTHR33755:SF6">
    <property type="entry name" value="PLASMID STABILIZATION SYSTEM PROTEIN"/>
    <property type="match status" value="1"/>
</dbReference>
<dbReference type="InterPro" id="IPR035093">
    <property type="entry name" value="RelE/ParE_toxin_dom_sf"/>
</dbReference>
<evidence type="ECO:0000256" key="2">
    <source>
        <dbReference type="ARBA" id="ARBA00022649"/>
    </source>
</evidence>
<gene>
    <name evidence="3" type="ORF">RBWH47_00880</name>
</gene>
<dbReference type="Pfam" id="PF05016">
    <property type="entry name" value="ParE_toxin"/>
    <property type="match status" value="1"/>
</dbReference>
<dbReference type="AlphaFoldDB" id="F2AY93"/>
<evidence type="ECO:0000313" key="4">
    <source>
        <dbReference type="Proteomes" id="UP000006222"/>
    </source>
</evidence>
<proteinExistence type="inferred from homology"/>
<keyword evidence="2" id="KW-1277">Toxin-antitoxin system</keyword>
<sequence length="94" mass="10935">MPRLRYSAESKEDLKQIARYIARDKPVAARQWVQKLREKCRLVAKHPDVGDTRPEFGDGIRSTYIGSYVIFFRQVEGFLEIVRVIRGEVDAPQI</sequence>
<reference evidence="3 4" key="1">
    <citation type="journal article" date="2013" name="Mar. Genomics">
        <title>Expression of sulfatases in Rhodopirellula baltica and the diversity of sulfatases in the genus Rhodopirellula.</title>
        <authorList>
            <person name="Wegner C.E."/>
            <person name="Richter-Heitmann T."/>
            <person name="Klindworth A."/>
            <person name="Klockow C."/>
            <person name="Richter M."/>
            <person name="Achstetter T."/>
            <person name="Glockner F.O."/>
            <person name="Harder J."/>
        </authorList>
    </citation>
    <scope>NUCLEOTIDE SEQUENCE [LARGE SCALE GENOMIC DNA]</scope>
    <source>
        <strain evidence="3 4">WH47</strain>
    </source>
</reference>
<dbReference type="PATRIC" id="fig|991778.3.peg.4974"/>
<dbReference type="RefSeq" id="WP_007328603.1">
    <property type="nucleotide sequence ID" value="NZ_AFAR01000232.1"/>
</dbReference>
<evidence type="ECO:0000256" key="1">
    <source>
        <dbReference type="ARBA" id="ARBA00006226"/>
    </source>
</evidence>
<protein>
    <submittedName>
        <fullName evidence="3">Plasmid stabilization system</fullName>
    </submittedName>
</protein>
<name>F2AY93_RHOBT</name>
<dbReference type="InterPro" id="IPR007712">
    <property type="entry name" value="RelE/ParE_toxin"/>
</dbReference>
<evidence type="ECO:0000313" key="3">
    <source>
        <dbReference type="EMBL" id="EGF25410.1"/>
    </source>
</evidence>
<comment type="caution">
    <text evidence="3">The sequence shown here is derived from an EMBL/GenBank/DDBJ whole genome shotgun (WGS) entry which is preliminary data.</text>
</comment>
<dbReference type="PANTHER" id="PTHR33755">
    <property type="entry name" value="TOXIN PARE1-RELATED"/>
    <property type="match status" value="1"/>
</dbReference>
<organism evidence="3 4">
    <name type="scientific">Rhodopirellula baltica WH47</name>
    <dbReference type="NCBI Taxonomy" id="991778"/>
    <lineage>
        <taxon>Bacteria</taxon>
        <taxon>Pseudomonadati</taxon>
        <taxon>Planctomycetota</taxon>
        <taxon>Planctomycetia</taxon>
        <taxon>Pirellulales</taxon>
        <taxon>Pirellulaceae</taxon>
        <taxon>Rhodopirellula</taxon>
    </lineage>
</organism>
<accession>F2AY93</accession>
<dbReference type="Proteomes" id="UP000006222">
    <property type="component" value="Unassembled WGS sequence"/>
</dbReference>
<dbReference type="InterPro" id="IPR051803">
    <property type="entry name" value="TA_system_RelE-like_toxin"/>
</dbReference>